<accession>A0ABQ4T2J4</accession>
<reference evidence="1" key="2">
    <citation type="submission" date="2021-08" db="EMBL/GenBank/DDBJ databases">
        <authorList>
            <person name="Tani A."/>
            <person name="Ola A."/>
            <person name="Ogura Y."/>
            <person name="Katsura K."/>
            <person name="Hayashi T."/>
        </authorList>
    </citation>
    <scope>NUCLEOTIDE SEQUENCE</scope>
    <source>
        <strain evidence="1">LMG 23639</strain>
    </source>
</reference>
<reference evidence="1" key="1">
    <citation type="journal article" date="2021" name="Front. Microbiol.">
        <title>Comprehensive Comparative Genomics and Phenotyping of Methylobacterium Species.</title>
        <authorList>
            <person name="Alessa O."/>
            <person name="Ogura Y."/>
            <person name="Fujitani Y."/>
            <person name="Takami H."/>
            <person name="Hayashi T."/>
            <person name="Sahin N."/>
            <person name="Tani A."/>
        </authorList>
    </citation>
    <scope>NUCLEOTIDE SEQUENCE</scope>
    <source>
        <strain evidence="1">LMG 23639</strain>
    </source>
</reference>
<comment type="caution">
    <text evidence="1">The sequence shown here is derived from an EMBL/GenBank/DDBJ whole genome shotgun (WGS) entry which is preliminary data.</text>
</comment>
<dbReference type="EMBL" id="BPQR01000084">
    <property type="protein sequence ID" value="GJE08626.1"/>
    <property type="molecule type" value="Genomic_DNA"/>
</dbReference>
<keyword evidence="2" id="KW-1185">Reference proteome</keyword>
<name>A0ABQ4T2J4_9HYPH</name>
<organism evidence="1 2">
    <name type="scientific">Methylobacterium jeotgali</name>
    <dbReference type="NCBI Taxonomy" id="381630"/>
    <lineage>
        <taxon>Bacteria</taxon>
        <taxon>Pseudomonadati</taxon>
        <taxon>Pseudomonadota</taxon>
        <taxon>Alphaproteobacteria</taxon>
        <taxon>Hyphomicrobiales</taxon>
        <taxon>Methylobacteriaceae</taxon>
        <taxon>Methylobacterium</taxon>
    </lineage>
</organism>
<gene>
    <name evidence="1" type="ORF">AOPFMNJM_3969</name>
</gene>
<evidence type="ECO:0000313" key="1">
    <source>
        <dbReference type="EMBL" id="GJE08626.1"/>
    </source>
</evidence>
<sequence length="102" mass="10994">MFCNVPDMPEPLPRTPLNELVADLRETAEDLAGELEGIPAHETTEGEAAQLLEEMADALTRIADGAADPQRIAAETLAMQSPLKPETGHDAIIRGLLNPKRL</sequence>
<protein>
    <submittedName>
        <fullName evidence="1">Uncharacterized protein</fullName>
    </submittedName>
</protein>
<proteinExistence type="predicted"/>
<dbReference type="Proteomes" id="UP001055102">
    <property type="component" value="Unassembled WGS sequence"/>
</dbReference>
<evidence type="ECO:0000313" key="2">
    <source>
        <dbReference type="Proteomes" id="UP001055102"/>
    </source>
</evidence>